<feature type="region of interest" description="Disordered" evidence="5">
    <location>
        <begin position="1"/>
        <end position="31"/>
    </location>
</feature>
<comment type="similarity">
    <text evidence="1">Belongs to the sigma-70 factor family. ECF subfamily.</text>
</comment>
<keyword evidence="8" id="KW-1185">Reference proteome</keyword>
<protein>
    <recommendedName>
        <fullName evidence="6">RNA polymerase sigma factor 70 region 4 type 2 domain-containing protein</fullName>
    </recommendedName>
</protein>
<dbReference type="RefSeq" id="WP_138694679.1">
    <property type="nucleotide sequence ID" value="NZ_JBHSAZ010000099.1"/>
</dbReference>
<dbReference type="InterPro" id="IPR013324">
    <property type="entry name" value="RNA_pol_sigma_r3/r4-like"/>
</dbReference>
<feature type="domain" description="RNA polymerase sigma factor 70 region 4 type 2" evidence="6">
    <location>
        <begin position="139"/>
        <end position="167"/>
    </location>
</feature>
<dbReference type="SUPFAM" id="SSF88659">
    <property type="entry name" value="Sigma3 and sigma4 domains of RNA polymerase sigma factors"/>
    <property type="match status" value="1"/>
</dbReference>
<dbReference type="OrthoDB" id="5518337at2"/>
<keyword evidence="2" id="KW-0805">Transcription regulation</keyword>
<evidence type="ECO:0000259" key="6">
    <source>
        <dbReference type="Pfam" id="PF08281"/>
    </source>
</evidence>
<feature type="compositionally biased region" description="Basic residues" evidence="5">
    <location>
        <begin position="21"/>
        <end position="31"/>
    </location>
</feature>
<comment type="caution">
    <text evidence="7">The sequence shown here is derived from an EMBL/GenBank/DDBJ whole genome shotgun (WGS) entry which is preliminary data.</text>
</comment>
<evidence type="ECO:0000256" key="3">
    <source>
        <dbReference type="ARBA" id="ARBA00023082"/>
    </source>
</evidence>
<dbReference type="Pfam" id="PF08281">
    <property type="entry name" value="Sigma70_r4_2"/>
    <property type="match status" value="1"/>
</dbReference>
<proteinExistence type="inferred from homology"/>
<dbReference type="CDD" id="cd06171">
    <property type="entry name" value="Sigma70_r4"/>
    <property type="match status" value="1"/>
</dbReference>
<gene>
    <name evidence="7" type="ORF">ETD85_38060</name>
</gene>
<keyword evidence="4" id="KW-0804">Transcription</keyword>
<sequence length="177" mass="19716">MRDGVGGHHRPISGGRPDRPQRRRPGGFHHSAHLPRRCLVVANALDLLPERRTAPRPRPAFRCERLTDEIADLRSVLELGSSLRRARLIERSHPSFRSESVSDSAAWHKKYSHTPASGRRSGRAIAQRPDRAAAGVCAQLSYEEIAEALGVPRGTVGSRLNRARRKLRSVIDMEESS</sequence>
<dbReference type="GO" id="GO:0016987">
    <property type="term" value="F:sigma factor activity"/>
    <property type="evidence" value="ECO:0007669"/>
    <property type="project" value="UniProtKB-KW"/>
</dbReference>
<evidence type="ECO:0000256" key="5">
    <source>
        <dbReference type="SAM" id="MobiDB-lite"/>
    </source>
</evidence>
<keyword evidence="3" id="KW-0731">Sigma factor</keyword>
<accession>A0A5S4GN58</accession>
<name>A0A5S4GN58_9ACTN</name>
<evidence type="ECO:0000313" key="8">
    <source>
        <dbReference type="Proteomes" id="UP000306628"/>
    </source>
</evidence>
<evidence type="ECO:0000256" key="2">
    <source>
        <dbReference type="ARBA" id="ARBA00023015"/>
    </source>
</evidence>
<dbReference type="Proteomes" id="UP000306628">
    <property type="component" value="Unassembled WGS sequence"/>
</dbReference>
<dbReference type="InterPro" id="IPR013249">
    <property type="entry name" value="RNA_pol_sigma70_r4_t2"/>
</dbReference>
<dbReference type="GO" id="GO:0006352">
    <property type="term" value="P:DNA-templated transcription initiation"/>
    <property type="evidence" value="ECO:0007669"/>
    <property type="project" value="InterPro"/>
</dbReference>
<dbReference type="Gene3D" id="1.10.10.10">
    <property type="entry name" value="Winged helix-like DNA-binding domain superfamily/Winged helix DNA-binding domain"/>
    <property type="match status" value="1"/>
</dbReference>
<dbReference type="GO" id="GO:0003677">
    <property type="term" value="F:DNA binding"/>
    <property type="evidence" value="ECO:0007669"/>
    <property type="project" value="InterPro"/>
</dbReference>
<dbReference type="InterPro" id="IPR036388">
    <property type="entry name" value="WH-like_DNA-bd_sf"/>
</dbReference>
<evidence type="ECO:0000256" key="1">
    <source>
        <dbReference type="ARBA" id="ARBA00010641"/>
    </source>
</evidence>
<organism evidence="7 8">
    <name type="scientific">Nonomuraea zeae</name>
    <dbReference type="NCBI Taxonomy" id="1642303"/>
    <lineage>
        <taxon>Bacteria</taxon>
        <taxon>Bacillati</taxon>
        <taxon>Actinomycetota</taxon>
        <taxon>Actinomycetes</taxon>
        <taxon>Streptosporangiales</taxon>
        <taxon>Streptosporangiaceae</taxon>
        <taxon>Nonomuraea</taxon>
    </lineage>
</organism>
<reference evidence="7 8" key="1">
    <citation type="submission" date="2019-05" db="EMBL/GenBank/DDBJ databases">
        <title>Draft genome sequence of Nonomuraea zeae DSM 100528.</title>
        <authorList>
            <person name="Saricaoglu S."/>
            <person name="Isik K."/>
        </authorList>
    </citation>
    <scope>NUCLEOTIDE SEQUENCE [LARGE SCALE GENOMIC DNA]</scope>
    <source>
        <strain evidence="7 8">DSM 100528</strain>
    </source>
</reference>
<dbReference type="EMBL" id="VCKX01000159">
    <property type="protein sequence ID" value="TMR27780.1"/>
    <property type="molecule type" value="Genomic_DNA"/>
</dbReference>
<dbReference type="AlphaFoldDB" id="A0A5S4GN58"/>
<evidence type="ECO:0000256" key="4">
    <source>
        <dbReference type="ARBA" id="ARBA00023163"/>
    </source>
</evidence>
<evidence type="ECO:0000313" key="7">
    <source>
        <dbReference type="EMBL" id="TMR27780.1"/>
    </source>
</evidence>